<sequence length="81" mass="9300">MLDDSDGFDFYSAESTSPICLAIAGVFKEFRQMRACPRATQCILLKKSSKYVVKRIKIEETELEMIGAEGRAQFREQKMEK</sequence>
<dbReference type="AlphaFoldDB" id="A0AA36FTI5"/>
<reference evidence="1" key="1">
    <citation type="submission" date="2023-06" db="EMBL/GenBank/DDBJ databases">
        <authorList>
            <person name="Delattre M."/>
        </authorList>
    </citation>
    <scope>NUCLEOTIDE SEQUENCE</scope>
    <source>
        <strain evidence="1">AF72</strain>
    </source>
</reference>
<keyword evidence="2" id="KW-1185">Reference proteome</keyword>
<comment type="caution">
    <text evidence="1">The sequence shown here is derived from an EMBL/GenBank/DDBJ whole genome shotgun (WGS) entry which is preliminary data.</text>
</comment>
<feature type="non-terminal residue" evidence="1">
    <location>
        <position position="1"/>
    </location>
</feature>
<evidence type="ECO:0000313" key="2">
    <source>
        <dbReference type="Proteomes" id="UP001177023"/>
    </source>
</evidence>
<dbReference type="EMBL" id="CATQJA010001240">
    <property type="protein sequence ID" value="CAJ0566438.1"/>
    <property type="molecule type" value="Genomic_DNA"/>
</dbReference>
<organism evidence="1 2">
    <name type="scientific">Mesorhabditis spiculigera</name>
    <dbReference type="NCBI Taxonomy" id="96644"/>
    <lineage>
        <taxon>Eukaryota</taxon>
        <taxon>Metazoa</taxon>
        <taxon>Ecdysozoa</taxon>
        <taxon>Nematoda</taxon>
        <taxon>Chromadorea</taxon>
        <taxon>Rhabditida</taxon>
        <taxon>Rhabditina</taxon>
        <taxon>Rhabditomorpha</taxon>
        <taxon>Rhabditoidea</taxon>
        <taxon>Rhabditidae</taxon>
        <taxon>Mesorhabditinae</taxon>
        <taxon>Mesorhabditis</taxon>
    </lineage>
</organism>
<name>A0AA36FTI5_9BILA</name>
<accession>A0AA36FTI5</accession>
<dbReference type="Proteomes" id="UP001177023">
    <property type="component" value="Unassembled WGS sequence"/>
</dbReference>
<proteinExistence type="predicted"/>
<protein>
    <submittedName>
        <fullName evidence="1">Uncharacterized protein</fullName>
    </submittedName>
</protein>
<gene>
    <name evidence="1" type="ORF">MSPICULIGERA_LOCUS5041</name>
</gene>
<evidence type="ECO:0000313" key="1">
    <source>
        <dbReference type="EMBL" id="CAJ0566438.1"/>
    </source>
</evidence>